<evidence type="ECO:0000256" key="3">
    <source>
        <dbReference type="ARBA" id="ARBA00022692"/>
    </source>
</evidence>
<evidence type="ECO:0000259" key="9">
    <source>
        <dbReference type="PROSITE" id="PS50893"/>
    </source>
</evidence>
<feature type="transmembrane region" description="Helical" evidence="8">
    <location>
        <begin position="693"/>
        <end position="714"/>
    </location>
</feature>
<keyword evidence="7 8" id="KW-0472">Membrane</keyword>
<evidence type="ECO:0000313" key="12">
    <source>
        <dbReference type="Proteomes" id="UP000800038"/>
    </source>
</evidence>
<feature type="domain" description="ABC transporter" evidence="9">
    <location>
        <begin position="759"/>
        <end position="1016"/>
    </location>
</feature>
<dbReference type="PROSITE" id="PS00211">
    <property type="entry name" value="ABC_TRANSPORTER_1"/>
    <property type="match status" value="1"/>
</dbReference>
<feature type="transmembrane region" description="Helical" evidence="8">
    <location>
        <begin position="142"/>
        <end position="162"/>
    </location>
</feature>
<dbReference type="InterPro" id="IPR027417">
    <property type="entry name" value="P-loop_NTPase"/>
</dbReference>
<dbReference type="SUPFAM" id="SSF90123">
    <property type="entry name" value="ABC transporter transmembrane region"/>
    <property type="match status" value="2"/>
</dbReference>
<dbReference type="PANTHER" id="PTHR24223:SF345">
    <property type="entry name" value="ABC MULTIDRUG TRANSPORTER (EUROFUNG)"/>
    <property type="match status" value="1"/>
</dbReference>
<keyword evidence="4" id="KW-0547">Nucleotide-binding</keyword>
<evidence type="ECO:0000256" key="8">
    <source>
        <dbReference type="SAM" id="Phobius"/>
    </source>
</evidence>
<keyword evidence="3 8" id="KW-0812">Transmembrane</keyword>
<dbReference type="InterPro" id="IPR011527">
    <property type="entry name" value="ABC1_TM_dom"/>
</dbReference>
<evidence type="ECO:0000256" key="5">
    <source>
        <dbReference type="ARBA" id="ARBA00022840"/>
    </source>
</evidence>
<feature type="transmembrane region" description="Helical" evidence="8">
    <location>
        <begin position="109"/>
        <end position="130"/>
    </location>
</feature>
<evidence type="ECO:0000256" key="6">
    <source>
        <dbReference type="ARBA" id="ARBA00022989"/>
    </source>
</evidence>
<dbReference type="GO" id="GO:0016020">
    <property type="term" value="C:membrane"/>
    <property type="evidence" value="ECO:0007669"/>
    <property type="project" value="UniProtKB-SubCell"/>
</dbReference>
<feature type="transmembrane region" description="Helical" evidence="8">
    <location>
        <begin position="506"/>
        <end position="528"/>
    </location>
</feature>
<dbReference type="OrthoDB" id="6500128at2759"/>
<dbReference type="GO" id="GO:0140359">
    <property type="term" value="F:ABC-type transporter activity"/>
    <property type="evidence" value="ECO:0007669"/>
    <property type="project" value="InterPro"/>
</dbReference>
<protein>
    <submittedName>
        <fullName evidence="11">P-loop containing nucleoside triphosphate hydrolase protein</fullName>
    </submittedName>
</protein>
<dbReference type="Pfam" id="PF00005">
    <property type="entry name" value="ABC_tran"/>
    <property type="match status" value="2"/>
</dbReference>
<dbReference type="PROSITE" id="PS50929">
    <property type="entry name" value="ABC_TM1F"/>
    <property type="match status" value="2"/>
</dbReference>
<dbReference type="PROSITE" id="PS50893">
    <property type="entry name" value="ABC_TRANSPORTER_2"/>
    <property type="match status" value="2"/>
</dbReference>
<feature type="transmembrane region" description="Helical" evidence="8">
    <location>
        <begin position="20"/>
        <end position="44"/>
    </location>
</feature>
<dbReference type="InterPro" id="IPR050173">
    <property type="entry name" value="ABC_transporter_C-like"/>
</dbReference>
<dbReference type="Proteomes" id="UP000800038">
    <property type="component" value="Unassembled WGS sequence"/>
</dbReference>
<feature type="transmembrane region" description="Helical" evidence="8">
    <location>
        <begin position="658"/>
        <end position="687"/>
    </location>
</feature>
<dbReference type="AlphaFoldDB" id="A0A6A5T2V2"/>
<dbReference type="Gene3D" id="1.20.1560.10">
    <property type="entry name" value="ABC transporter type 1, transmembrane domain"/>
    <property type="match status" value="3"/>
</dbReference>
<keyword evidence="6 8" id="KW-1133">Transmembrane helix</keyword>
<keyword evidence="12" id="KW-1185">Reference proteome</keyword>
<gene>
    <name evidence="11" type="ORF">EJ02DRAFT_472845</name>
</gene>
<evidence type="ECO:0000256" key="2">
    <source>
        <dbReference type="ARBA" id="ARBA00022448"/>
    </source>
</evidence>
<accession>A0A6A5T2V2</accession>
<keyword evidence="2" id="KW-0813">Transport</keyword>
<dbReference type="GO" id="GO:0005524">
    <property type="term" value="F:ATP binding"/>
    <property type="evidence" value="ECO:0007669"/>
    <property type="project" value="UniProtKB-KW"/>
</dbReference>
<keyword evidence="11" id="KW-0378">Hydrolase</keyword>
<evidence type="ECO:0000259" key="10">
    <source>
        <dbReference type="PROSITE" id="PS50929"/>
    </source>
</evidence>
<dbReference type="PANTHER" id="PTHR24223">
    <property type="entry name" value="ATP-BINDING CASSETTE SUB-FAMILY C"/>
    <property type="match status" value="1"/>
</dbReference>
<dbReference type="GO" id="GO:0016887">
    <property type="term" value="F:ATP hydrolysis activity"/>
    <property type="evidence" value="ECO:0007669"/>
    <property type="project" value="InterPro"/>
</dbReference>
<evidence type="ECO:0000313" key="11">
    <source>
        <dbReference type="EMBL" id="KAF1946029.1"/>
    </source>
</evidence>
<dbReference type="Pfam" id="PF00664">
    <property type="entry name" value="ABC_membrane"/>
    <property type="match status" value="2"/>
</dbReference>
<dbReference type="CDD" id="cd18580">
    <property type="entry name" value="ABC_6TM_ABCC_D2"/>
    <property type="match status" value="1"/>
</dbReference>
<name>A0A6A5T2V2_9PLEO</name>
<dbReference type="InterPro" id="IPR003439">
    <property type="entry name" value="ABC_transporter-like_ATP-bd"/>
</dbReference>
<dbReference type="SUPFAM" id="SSF52540">
    <property type="entry name" value="P-loop containing nucleoside triphosphate hydrolases"/>
    <property type="match status" value="2"/>
</dbReference>
<dbReference type="Gene3D" id="3.40.50.300">
    <property type="entry name" value="P-loop containing nucleotide triphosphate hydrolases"/>
    <property type="match status" value="2"/>
</dbReference>
<dbReference type="InterPro" id="IPR044726">
    <property type="entry name" value="ABCC_6TM_D2"/>
</dbReference>
<evidence type="ECO:0000256" key="1">
    <source>
        <dbReference type="ARBA" id="ARBA00004141"/>
    </source>
</evidence>
<feature type="domain" description="ABC transporter" evidence="9">
    <location>
        <begin position="153"/>
        <end position="410"/>
    </location>
</feature>
<proteinExistence type="predicted"/>
<comment type="subcellular location">
    <subcellularLocation>
        <location evidence="1">Membrane</location>
        <topology evidence="1">Multi-pass membrane protein</topology>
    </subcellularLocation>
</comment>
<dbReference type="InterPro" id="IPR003593">
    <property type="entry name" value="AAA+_ATPase"/>
</dbReference>
<organism evidence="11 12">
    <name type="scientific">Clathrospora elynae</name>
    <dbReference type="NCBI Taxonomy" id="706981"/>
    <lineage>
        <taxon>Eukaryota</taxon>
        <taxon>Fungi</taxon>
        <taxon>Dikarya</taxon>
        <taxon>Ascomycota</taxon>
        <taxon>Pezizomycotina</taxon>
        <taxon>Dothideomycetes</taxon>
        <taxon>Pleosporomycetidae</taxon>
        <taxon>Pleosporales</taxon>
        <taxon>Diademaceae</taxon>
        <taxon>Clathrospora</taxon>
    </lineage>
</organism>
<reference evidence="11" key="1">
    <citation type="journal article" date="2020" name="Stud. Mycol.">
        <title>101 Dothideomycetes genomes: a test case for predicting lifestyles and emergence of pathogens.</title>
        <authorList>
            <person name="Haridas S."/>
            <person name="Albert R."/>
            <person name="Binder M."/>
            <person name="Bloem J."/>
            <person name="Labutti K."/>
            <person name="Salamov A."/>
            <person name="Andreopoulos B."/>
            <person name="Baker S."/>
            <person name="Barry K."/>
            <person name="Bills G."/>
            <person name="Bluhm B."/>
            <person name="Cannon C."/>
            <person name="Castanera R."/>
            <person name="Culley D."/>
            <person name="Daum C."/>
            <person name="Ezra D."/>
            <person name="Gonzalez J."/>
            <person name="Henrissat B."/>
            <person name="Kuo A."/>
            <person name="Liang C."/>
            <person name="Lipzen A."/>
            <person name="Lutzoni F."/>
            <person name="Magnuson J."/>
            <person name="Mondo S."/>
            <person name="Nolan M."/>
            <person name="Ohm R."/>
            <person name="Pangilinan J."/>
            <person name="Park H.-J."/>
            <person name="Ramirez L."/>
            <person name="Alfaro M."/>
            <person name="Sun H."/>
            <person name="Tritt A."/>
            <person name="Yoshinaga Y."/>
            <person name="Zwiers L.-H."/>
            <person name="Turgeon B."/>
            <person name="Goodwin S."/>
            <person name="Spatafora J."/>
            <person name="Crous P."/>
            <person name="Grigoriev I."/>
        </authorList>
    </citation>
    <scope>NUCLEOTIDE SEQUENCE</scope>
    <source>
        <strain evidence="11">CBS 161.51</strain>
    </source>
</reference>
<feature type="domain" description="ABC transmembrane type-1" evidence="10">
    <location>
        <begin position="467"/>
        <end position="722"/>
    </location>
</feature>
<dbReference type="InterPro" id="IPR036640">
    <property type="entry name" value="ABC1_TM_sf"/>
</dbReference>
<evidence type="ECO:0000256" key="4">
    <source>
        <dbReference type="ARBA" id="ARBA00022741"/>
    </source>
</evidence>
<dbReference type="EMBL" id="ML976006">
    <property type="protein sequence ID" value="KAF1946029.1"/>
    <property type="molecule type" value="Genomic_DNA"/>
</dbReference>
<feature type="domain" description="ABC transmembrane type-1" evidence="10">
    <location>
        <begin position="11"/>
        <end position="167"/>
    </location>
</feature>
<dbReference type="SMART" id="SM00382">
    <property type="entry name" value="AAA"/>
    <property type="match status" value="1"/>
</dbReference>
<feature type="transmembrane region" description="Helical" evidence="8">
    <location>
        <begin position="464"/>
        <end position="486"/>
    </location>
</feature>
<sequence>MSKKIKNKGANTIEFAVSAWLLYTQLGVAFLVPIGIVLACFLGAMSIGRATTRLLKAWMTATQQRISATANFIANIKSIKILGLTNQLENLIRSMREAELKAGASFRKWSVYIIICALAPMMLSPVLTFAATSQQIDSTRAFTSLALLMLLTVPLASLFQLLPNLVAATACFDRIALYLEADVRPDYRSFGFRESPTGLCETTPPSANGTHLEFSAFVINDGYFGWKTDDQPFAKGRVLYTSRMSGIGFCDQSTFIPDASVRNIIVGRSQYDEEWYNKIIEAVALSPDIATFSSGDLSMTGPNGSNLSGGQRHRLAIARALYARPAIFVFDDIFSGLDGPTENIVFEKVFSRKGLLRKLGATAILCSHAVKHLPHADHIIALGVDGRIVEQGTYEQLEANRSYVRSLNIQSKATLTVQSDFPTVSKVLEPSTDLITTEVDFGDRQRKLDDFTAYKRYLSTLGPISLLFFAILSLSAAFCNNFGTIWLKFWSDYSTQHPQDNSRQGFYLGVYAVIQGLGLICLTVAITITSITMVKRSGRIFHHQALSTLVAAPLSLFNKTPPGVLLNKFSQDLNIIDTELEEHFFEFIFLTEVSIGMAIVITTASPYLRILDLETKSPLFTHFLETLSGLPTVRAFGWTDWFITVNHTLVDTSQRPSYLLFIIQTWLMTALALMVAVLAIFVVVLATQLRADVGFTGASLVSLMSFGPILTNIIKEWTSLELGIGAVGRLESFHKAVKSEIGKGETEQLPEDWPRFGAIQLENVSASHRYDLNCNHLKDERLVLRQVSLTIKPREKIAIVGRTGSGKSSIILLLLRILNPLPLDNQVITVDGIPLQNIDHNVLRSRIIALPQDTFFLPNGNSYRANLDPHENASTAECEAALKEVRLLSLIKERGGLHESLKADSFSQGQKQLFGVARAVLRAWVRAKKLASRNLKNDKEVPKPGGVLLLDEITSNTDEETDALIQRVIRKEFEGYTIIAVTHRENTVQDFDRMVIMEGGAIKEIRNLRKRVVTSPH</sequence>
<keyword evidence="5" id="KW-0067">ATP-binding</keyword>
<dbReference type="InterPro" id="IPR017871">
    <property type="entry name" value="ABC_transporter-like_CS"/>
</dbReference>
<feature type="transmembrane region" description="Helical" evidence="8">
    <location>
        <begin position="587"/>
        <end position="608"/>
    </location>
</feature>
<evidence type="ECO:0000256" key="7">
    <source>
        <dbReference type="ARBA" id="ARBA00023136"/>
    </source>
</evidence>